<name>A0A4Y2A2L7_ARAVE</name>
<gene>
    <name evidence="1" type="ORF">AVEN_230942_1</name>
</gene>
<organism evidence="1 2">
    <name type="scientific">Araneus ventricosus</name>
    <name type="common">Orbweaver spider</name>
    <name type="synonym">Epeira ventricosa</name>
    <dbReference type="NCBI Taxonomy" id="182803"/>
    <lineage>
        <taxon>Eukaryota</taxon>
        <taxon>Metazoa</taxon>
        <taxon>Ecdysozoa</taxon>
        <taxon>Arthropoda</taxon>
        <taxon>Chelicerata</taxon>
        <taxon>Arachnida</taxon>
        <taxon>Araneae</taxon>
        <taxon>Araneomorphae</taxon>
        <taxon>Entelegynae</taxon>
        <taxon>Araneoidea</taxon>
        <taxon>Araneidae</taxon>
        <taxon>Araneus</taxon>
    </lineage>
</organism>
<evidence type="ECO:0000313" key="2">
    <source>
        <dbReference type="Proteomes" id="UP000499080"/>
    </source>
</evidence>
<reference evidence="1 2" key="1">
    <citation type="journal article" date="2019" name="Sci. Rep.">
        <title>Orb-weaving spider Araneus ventricosus genome elucidates the spidroin gene catalogue.</title>
        <authorList>
            <person name="Kono N."/>
            <person name="Nakamura H."/>
            <person name="Ohtoshi R."/>
            <person name="Moran D.A.P."/>
            <person name="Shinohara A."/>
            <person name="Yoshida Y."/>
            <person name="Fujiwara M."/>
            <person name="Mori M."/>
            <person name="Tomita M."/>
            <person name="Arakawa K."/>
        </authorList>
    </citation>
    <scope>NUCLEOTIDE SEQUENCE [LARGE SCALE GENOMIC DNA]</scope>
</reference>
<dbReference type="Proteomes" id="UP000499080">
    <property type="component" value="Unassembled WGS sequence"/>
</dbReference>
<proteinExistence type="predicted"/>
<sequence length="115" mass="12938">MSKQAQLDRIVDAGQRLLVALYGGKDDDTLNSLRFQLFTNSLVKDNFNLASLLPTLEAVREHCLRTDLNVVGSSGESVELGLTKYQTWSGSSYHHQRFSYTVGFNAHILQTCQRM</sequence>
<comment type="caution">
    <text evidence="1">The sequence shown here is derived from an EMBL/GenBank/DDBJ whole genome shotgun (WGS) entry which is preliminary data.</text>
</comment>
<accession>A0A4Y2A2L7</accession>
<dbReference type="AlphaFoldDB" id="A0A4Y2A2L7"/>
<dbReference type="OrthoDB" id="8195485at2759"/>
<dbReference type="EMBL" id="BGPR01000004">
    <property type="protein sequence ID" value="GBL74028.1"/>
    <property type="molecule type" value="Genomic_DNA"/>
</dbReference>
<protein>
    <submittedName>
        <fullName evidence="1">Uncharacterized protein</fullName>
    </submittedName>
</protein>
<evidence type="ECO:0000313" key="1">
    <source>
        <dbReference type="EMBL" id="GBL74028.1"/>
    </source>
</evidence>
<keyword evidence="2" id="KW-1185">Reference proteome</keyword>